<evidence type="ECO:0000256" key="2">
    <source>
        <dbReference type="SAM" id="MobiDB-lite"/>
    </source>
</evidence>
<dbReference type="PROSITE" id="PS50157">
    <property type="entry name" value="ZINC_FINGER_C2H2_2"/>
    <property type="match status" value="1"/>
</dbReference>
<dbReference type="OrthoDB" id="8184392at2759"/>
<feature type="region of interest" description="Disordered" evidence="2">
    <location>
        <begin position="548"/>
        <end position="573"/>
    </location>
</feature>
<dbReference type="GeneID" id="117640019"/>
<dbReference type="RefSeq" id="XP_034232088.1">
    <property type="nucleotide sequence ID" value="XM_034376197.1"/>
</dbReference>
<dbReference type="InParanoid" id="A0A6P8XYA0"/>
<dbReference type="Proteomes" id="UP000515158">
    <property type="component" value="Unplaced"/>
</dbReference>
<keyword evidence="1" id="KW-0862">Zinc</keyword>
<sequence length="678" mass="73619">MRRAKLAAGSVPAGSLPTSSYVVPRCFVCDEPIKSHRFSTSLLAGRTQYTHSPLPTKIGGYIGDEFVVVVTPQDALCKHCMALINTMDRLELELRQHRYTLTQHLKTKYKLDEPTAVSTTKKSENAHVEEVQDEPEIIEVSDEEWTPNSTPHKRQRTESSKQHCCTICGATYTNLSLFMAHLSRHKQISSKTKATSVPVLSTVKTYVSETSSQGLKFKCGCCSESFPTKESLAIHMQQHTVTQAKPKANSALSPNVSKSNNESTLLEIKSEPVVQTSSLFEDIEELSHHEPQAQALGSVGVCTEEQKGRVCLLALLNNGVCSDLSHRAPASGSLQNSPQNSSVLNESKVNVSAGDQTISITVSIPSCLDGGPMMEQQLSIPAVSHQSSNSTCLSFPVTFTNSPVTSTLVNTSFSVIDTQINKLQENNLNTSNQNALENHSSSLQNNCLDLPDLCDPFPEVANQVAQNSPELVTKGNNSKKASPAWGRKILVKNITDHAVSTPTSIMPSSRLVQSMDMPSLLEEDMLPNEDSNQETFRLASGEVRTFESGKNTESLGRINTSSQPDLTGSLNKNGTDSVKNIAIVSVTSVQVNKDSYDENNIVSDWFYASSGKDISPVLEGQKAKDIDAPAEASWFPESDQISVSEKLHNEKCSAAGYSTDSCISSQKLTTEGSKLADN</sequence>
<feature type="compositionally biased region" description="Basic and acidic residues" evidence="2">
    <location>
        <begin position="121"/>
        <end position="130"/>
    </location>
</feature>
<dbReference type="PROSITE" id="PS00028">
    <property type="entry name" value="ZINC_FINGER_C2H2_1"/>
    <property type="match status" value="2"/>
</dbReference>
<evidence type="ECO:0000256" key="1">
    <source>
        <dbReference type="PROSITE-ProRule" id="PRU00042"/>
    </source>
</evidence>
<keyword evidence="1" id="KW-0479">Metal-binding</keyword>
<name>A0A6P8XYA0_THRPL</name>
<feature type="domain" description="C2H2-type" evidence="3">
    <location>
        <begin position="217"/>
        <end position="244"/>
    </location>
</feature>
<dbReference type="AlphaFoldDB" id="A0A6P8XYA0"/>
<protein>
    <submittedName>
        <fullName evidence="5">Zinc finger protein 236-like</fullName>
    </submittedName>
</protein>
<dbReference type="SUPFAM" id="SSF57667">
    <property type="entry name" value="beta-beta-alpha zinc fingers"/>
    <property type="match status" value="1"/>
</dbReference>
<dbReference type="SMART" id="SM00355">
    <property type="entry name" value="ZnF_C2H2"/>
    <property type="match status" value="2"/>
</dbReference>
<accession>A0A6P8XYA0</accession>
<dbReference type="InterPro" id="IPR013087">
    <property type="entry name" value="Znf_C2H2_type"/>
</dbReference>
<dbReference type="Gene3D" id="3.30.160.60">
    <property type="entry name" value="Classic Zinc Finger"/>
    <property type="match status" value="1"/>
</dbReference>
<organism evidence="5">
    <name type="scientific">Thrips palmi</name>
    <name type="common">Melon thrips</name>
    <dbReference type="NCBI Taxonomy" id="161013"/>
    <lineage>
        <taxon>Eukaryota</taxon>
        <taxon>Metazoa</taxon>
        <taxon>Ecdysozoa</taxon>
        <taxon>Arthropoda</taxon>
        <taxon>Hexapoda</taxon>
        <taxon>Insecta</taxon>
        <taxon>Pterygota</taxon>
        <taxon>Neoptera</taxon>
        <taxon>Paraneoptera</taxon>
        <taxon>Thysanoptera</taxon>
        <taxon>Terebrantia</taxon>
        <taxon>Thripoidea</taxon>
        <taxon>Thripidae</taxon>
        <taxon>Thrips</taxon>
    </lineage>
</organism>
<dbReference type="GO" id="GO:0008270">
    <property type="term" value="F:zinc ion binding"/>
    <property type="evidence" value="ECO:0007669"/>
    <property type="project" value="UniProtKB-KW"/>
</dbReference>
<keyword evidence="4" id="KW-1185">Reference proteome</keyword>
<keyword evidence="1" id="KW-0863">Zinc-finger</keyword>
<evidence type="ECO:0000313" key="5">
    <source>
        <dbReference type="RefSeq" id="XP_034232088.1"/>
    </source>
</evidence>
<gene>
    <name evidence="5" type="primary">LOC117640019</name>
</gene>
<proteinExistence type="predicted"/>
<dbReference type="InterPro" id="IPR036236">
    <property type="entry name" value="Znf_C2H2_sf"/>
</dbReference>
<evidence type="ECO:0000313" key="4">
    <source>
        <dbReference type="Proteomes" id="UP000515158"/>
    </source>
</evidence>
<reference evidence="5" key="1">
    <citation type="submission" date="2025-08" db="UniProtKB">
        <authorList>
            <consortium name="RefSeq"/>
        </authorList>
    </citation>
    <scope>IDENTIFICATION</scope>
    <source>
        <tissue evidence="5">Total insect</tissue>
    </source>
</reference>
<feature type="region of interest" description="Disordered" evidence="2">
    <location>
        <begin position="116"/>
        <end position="135"/>
    </location>
</feature>
<dbReference type="KEGG" id="tpal:117640019"/>
<evidence type="ECO:0000259" key="3">
    <source>
        <dbReference type="PROSITE" id="PS50157"/>
    </source>
</evidence>